<dbReference type="GO" id="GO:0005777">
    <property type="term" value="C:peroxisome"/>
    <property type="evidence" value="ECO:0007669"/>
    <property type="project" value="TreeGrafter"/>
</dbReference>
<gene>
    <name evidence="8" type="ORF">MNBD_ALPHA06-4</name>
</gene>
<evidence type="ECO:0000256" key="3">
    <source>
        <dbReference type="ARBA" id="ARBA00012257"/>
    </source>
</evidence>
<dbReference type="AlphaFoldDB" id="A0A3B0RXD9"/>
<feature type="domain" description="Oxo-4-hydroxy-4-carboxy-5-ureidoimidazoline decarboxylase" evidence="7">
    <location>
        <begin position="5"/>
        <end position="164"/>
    </location>
</feature>
<keyword evidence="4" id="KW-0659">Purine metabolism</keyword>
<evidence type="ECO:0000259" key="7">
    <source>
        <dbReference type="Pfam" id="PF09349"/>
    </source>
</evidence>
<evidence type="ECO:0000313" key="8">
    <source>
        <dbReference type="EMBL" id="VAV88035.1"/>
    </source>
</evidence>
<dbReference type="EC" id="4.1.1.97" evidence="3"/>
<evidence type="ECO:0000256" key="5">
    <source>
        <dbReference type="ARBA" id="ARBA00022793"/>
    </source>
</evidence>
<dbReference type="Pfam" id="PF09349">
    <property type="entry name" value="OHCU_decarbox"/>
    <property type="match status" value="1"/>
</dbReference>
<dbReference type="GO" id="GO:0000255">
    <property type="term" value="P:allantoin metabolic process"/>
    <property type="evidence" value="ECO:0007669"/>
    <property type="project" value="InterPro"/>
</dbReference>
<evidence type="ECO:0000256" key="2">
    <source>
        <dbReference type="ARBA" id="ARBA00004754"/>
    </source>
</evidence>
<accession>A0A3B0RXD9</accession>
<dbReference type="GO" id="GO:0051997">
    <property type="term" value="F:2-oxo-4-hydroxy-4-carboxy-5-ureidoimidazoline decarboxylase activity"/>
    <property type="evidence" value="ECO:0007669"/>
    <property type="project" value="UniProtKB-EC"/>
</dbReference>
<organism evidence="8">
    <name type="scientific">hydrothermal vent metagenome</name>
    <dbReference type="NCBI Taxonomy" id="652676"/>
    <lineage>
        <taxon>unclassified sequences</taxon>
        <taxon>metagenomes</taxon>
        <taxon>ecological metagenomes</taxon>
    </lineage>
</organism>
<dbReference type="GO" id="GO:0006144">
    <property type="term" value="P:purine nucleobase metabolic process"/>
    <property type="evidence" value="ECO:0007669"/>
    <property type="project" value="UniProtKB-KW"/>
</dbReference>
<evidence type="ECO:0000256" key="1">
    <source>
        <dbReference type="ARBA" id="ARBA00001163"/>
    </source>
</evidence>
<evidence type="ECO:0000256" key="6">
    <source>
        <dbReference type="ARBA" id="ARBA00023239"/>
    </source>
</evidence>
<dbReference type="InterPro" id="IPR017580">
    <property type="entry name" value="OHCU_decarboxylase-1"/>
</dbReference>
<dbReference type="PANTHER" id="PTHR43466:SF1">
    <property type="entry name" value="2-OXO-4-HYDROXY-4-CARBOXY-5-UREIDOIMIDAZOLINE DECARBOXYLASE-RELATED"/>
    <property type="match status" value="1"/>
</dbReference>
<dbReference type="Gene3D" id="1.10.3330.10">
    <property type="entry name" value="Oxo-4-hydroxy-4-carboxy-5-ureidoimidazoline decarboxylase"/>
    <property type="match status" value="1"/>
</dbReference>
<dbReference type="SUPFAM" id="SSF158694">
    <property type="entry name" value="UraD-Like"/>
    <property type="match status" value="1"/>
</dbReference>
<dbReference type="GO" id="GO:0019628">
    <property type="term" value="P:urate catabolic process"/>
    <property type="evidence" value="ECO:0007669"/>
    <property type="project" value="UniProtKB-UniPathway"/>
</dbReference>
<proteinExistence type="predicted"/>
<keyword evidence="5" id="KW-0210">Decarboxylase</keyword>
<name>A0A3B0RXD9_9ZZZZ</name>
<keyword evidence="6 8" id="KW-0456">Lyase</keyword>
<dbReference type="EMBL" id="UOEE01000054">
    <property type="protein sequence ID" value="VAV88035.1"/>
    <property type="molecule type" value="Genomic_DNA"/>
</dbReference>
<comment type="catalytic activity">
    <reaction evidence="1">
        <text>5-hydroxy-2-oxo-4-ureido-2,5-dihydro-1H-imidazole-5-carboxylate + H(+) = (S)-allantoin + CO2</text>
        <dbReference type="Rhea" id="RHEA:26301"/>
        <dbReference type="ChEBI" id="CHEBI:15378"/>
        <dbReference type="ChEBI" id="CHEBI:15678"/>
        <dbReference type="ChEBI" id="CHEBI:16526"/>
        <dbReference type="ChEBI" id="CHEBI:58639"/>
        <dbReference type="EC" id="4.1.1.97"/>
    </reaction>
</comment>
<dbReference type="UniPathway" id="UPA00394">
    <property type="reaction ID" value="UER00652"/>
</dbReference>
<evidence type="ECO:0000256" key="4">
    <source>
        <dbReference type="ARBA" id="ARBA00022631"/>
    </source>
</evidence>
<comment type="pathway">
    <text evidence="2">Purine metabolism; urate degradation; (S)-allantoin from urate: step 3/3.</text>
</comment>
<dbReference type="PANTHER" id="PTHR43466">
    <property type="entry name" value="2-OXO-4-HYDROXY-4-CARBOXY-5-UREIDOIMIDAZOLINE DECARBOXYLASE-RELATED"/>
    <property type="match status" value="1"/>
</dbReference>
<protein>
    <recommendedName>
        <fullName evidence="3">2-oxo-4-hydroxy-4-carboxy-5-ureidoimidazoline decarboxylase</fullName>
        <ecNumber evidence="3">4.1.1.97</ecNumber>
    </recommendedName>
</protein>
<sequence length="168" mass="18485">MKPSTMNLDDFVTSFGGVYEHSPWIASQTWQVCADKTQLDTPHGLAAALANTSNAADTKTKLQLIRAHPDLAGKAAISGKLTRESAGEQKGAGLDQCTPEQFAHFTWLNASYRQKFGFPFIIAVKGHDIGSILQAFEARLCHYPGQEMAEALRQIDRIAGYRIEEIFT</sequence>
<reference evidence="8" key="1">
    <citation type="submission" date="2018-06" db="EMBL/GenBank/DDBJ databases">
        <authorList>
            <person name="Zhirakovskaya E."/>
        </authorList>
    </citation>
    <scope>NUCLEOTIDE SEQUENCE</scope>
</reference>
<dbReference type="NCBIfam" id="TIGR03164">
    <property type="entry name" value="UHCUDC"/>
    <property type="match status" value="1"/>
</dbReference>
<dbReference type="InterPro" id="IPR036778">
    <property type="entry name" value="OHCU_decarboxylase_sf"/>
</dbReference>
<dbReference type="InterPro" id="IPR018020">
    <property type="entry name" value="OHCU_decarboxylase"/>
</dbReference>